<proteinExistence type="predicted"/>
<feature type="compositionally biased region" description="Low complexity" evidence="1">
    <location>
        <begin position="70"/>
        <end position="79"/>
    </location>
</feature>
<organism evidence="3 4">
    <name type="scientific">Drosophila pseudoobscura pseudoobscura</name>
    <name type="common">Fruit fly</name>
    <dbReference type="NCBI Taxonomy" id="46245"/>
    <lineage>
        <taxon>Eukaryota</taxon>
        <taxon>Metazoa</taxon>
        <taxon>Ecdysozoa</taxon>
        <taxon>Arthropoda</taxon>
        <taxon>Hexapoda</taxon>
        <taxon>Insecta</taxon>
        <taxon>Pterygota</taxon>
        <taxon>Neoptera</taxon>
        <taxon>Endopterygota</taxon>
        <taxon>Diptera</taxon>
        <taxon>Brachycera</taxon>
        <taxon>Muscomorpha</taxon>
        <taxon>Ephydroidea</taxon>
        <taxon>Drosophilidae</taxon>
        <taxon>Drosophila</taxon>
        <taxon>Sophophora</taxon>
    </lineage>
</organism>
<dbReference type="Bgee" id="FBgn0076134">
    <property type="expression patterns" value="Expressed in male reproductive system and 1 other cell type or tissue"/>
</dbReference>
<name>A0A6I8V687_DROPS</name>
<dbReference type="AlphaFoldDB" id="A0A6I8V687"/>
<dbReference type="GeneID" id="4803258"/>
<dbReference type="PANTHER" id="PTHR12532:SF0">
    <property type="entry name" value="TRANSLATIONAL ACTIVATOR OF CYTOCHROME C OXIDASE 1"/>
    <property type="match status" value="1"/>
</dbReference>
<evidence type="ECO:0000256" key="1">
    <source>
        <dbReference type="SAM" id="MobiDB-lite"/>
    </source>
</evidence>
<dbReference type="RefSeq" id="XP_003736933.1">
    <property type="nucleotide sequence ID" value="XM_003736885.3"/>
</dbReference>
<dbReference type="Proteomes" id="UP000001819">
    <property type="component" value="Chromosome 2"/>
</dbReference>
<dbReference type="OMA" id="RWAPMYG"/>
<dbReference type="InterPro" id="IPR029072">
    <property type="entry name" value="YebC-like"/>
</dbReference>
<dbReference type="FunCoup" id="A0A6I8V687">
    <property type="interactions" value="5"/>
</dbReference>
<dbReference type="GO" id="GO:0005739">
    <property type="term" value="C:mitochondrion"/>
    <property type="evidence" value="ECO:0007669"/>
    <property type="project" value="TreeGrafter"/>
</dbReference>
<protein>
    <submittedName>
        <fullName evidence="4">Probable transcriptional regulatory protein MS53_0373</fullName>
    </submittedName>
</protein>
<evidence type="ECO:0000313" key="4">
    <source>
        <dbReference type="RefSeq" id="XP_003736933.1"/>
    </source>
</evidence>
<dbReference type="Gene3D" id="3.30.70.980">
    <property type="match status" value="2"/>
</dbReference>
<evidence type="ECO:0000313" key="3">
    <source>
        <dbReference type="Proteomes" id="UP000001819"/>
    </source>
</evidence>
<dbReference type="Pfam" id="PF01709">
    <property type="entry name" value="Transcrip_reg"/>
    <property type="match status" value="1"/>
</dbReference>
<feature type="compositionally biased region" description="Basic and acidic residues" evidence="1">
    <location>
        <begin position="30"/>
        <end position="43"/>
    </location>
</feature>
<accession>A0A6I8V687</accession>
<feature type="region of interest" description="Disordered" evidence="1">
    <location>
        <begin position="1"/>
        <end position="43"/>
    </location>
</feature>
<reference evidence="3" key="1">
    <citation type="submission" date="2024-06" db="UniProtKB">
        <authorList>
            <consortium name="RefSeq"/>
        </authorList>
    </citation>
    <scope>NUCLEOTIDE SEQUENCE [LARGE SCALE GENOMIC DNA]</scope>
    <source>
        <strain evidence="3">MV2-25</strain>
    </source>
</reference>
<gene>
    <name evidence="4" type="primary">LOC4803258</name>
</gene>
<dbReference type="PANTHER" id="PTHR12532">
    <property type="entry name" value="TRANSLATIONAL ACTIVATOR OF CYTOCHROME C OXIDASE 1"/>
    <property type="match status" value="1"/>
</dbReference>
<dbReference type="InterPro" id="IPR002876">
    <property type="entry name" value="Transcrip_reg_TACO1-like"/>
</dbReference>
<dbReference type="InParanoid" id="A0A6I8V687"/>
<evidence type="ECO:0000259" key="2">
    <source>
        <dbReference type="Pfam" id="PF01709"/>
    </source>
</evidence>
<feature type="region of interest" description="Disordered" evidence="1">
    <location>
        <begin position="61"/>
        <end position="96"/>
    </location>
</feature>
<dbReference type="InterPro" id="IPR026564">
    <property type="entry name" value="Transcrip_reg_TACO1-like_dom3"/>
</dbReference>
<dbReference type="InterPro" id="IPR048300">
    <property type="entry name" value="TACO1_YebC-like_2nd/3rd_dom"/>
</dbReference>
<reference evidence="4" key="2">
    <citation type="submission" date="2025-08" db="UniProtKB">
        <authorList>
            <consortium name="RefSeq"/>
        </authorList>
    </citation>
    <scope>IDENTIFICATION</scope>
    <source>
        <strain evidence="4">MV-25-SWS-2005</strain>
        <tissue evidence="4">Whole body</tissue>
    </source>
</reference>
<sequence>MPNKRLPHLNASMQPHMSRPSLVRSSSPKQEPDKRNGLDRDLLEESREECKRVRWNIPFDSLQDKRGPSKSKLSQKSPSFITPSSTKPMQFDPDTPKEVQVAHELRLAVHRGGGSTDPDHNYALRAKLSPLQLPYSRIQRILKECELYERNQNTFIVPIDYNDDQVALVCKARTHNLAELKQRLAPLLMRYKARLYNRHLFTETGVIKAIVPRKTRLNFSDFSQTVQTDALWCKASSGEISDYENGFVVFKCPPNELADVAAKLKQSGYKIHHSEIGHCPNEPLVSLSPRHLKRYVDFVMELKQDEDIFKVYDNVDHQI</sequence>
<feature type="domain" description="TACO1/YebC-like second and third" evidence="2">
    <location>
        <begin position="163"/>
        <end position="315"/>
    </location>
</feature>
<dbReference type="KEGG" id="dpo:4803258"/>
<dbReference type="SUPFAM" id="SSF75625">
    <property type="entry name" value="YebC-like"/>
    <property type="match status" value="1"/>
</dbReference>
<keyword evidence="3" id="KW-1185">Reference proteome</keyword>